<name>A0A1I7WDR3_HETBA</name>
<organism evidence="3 4">
    <name type="scientific">Heterorhabditis bacteriophora</name>
    <name type="common">Entomopathogenic nematode worm</name>
    <dbReference type="NCBI Taxonomy" id="37862"/>
    <lineage>
        <taxon>Eukaryota</taxon>
        <taxon>Metazoa</taxon>
        <taxon>Ecdysozoa</taxon>
        <taxon>Nematoda</taxon>
        <taxon>Chromadorea</taxon>
        <taxon>Rhabditida</taxon>
        <taxon>Rhabditina</taxon>
        <taxon>Rhabditomorpha</taxon>
        <taxon>Strongyloidea</taxon>
        <taxon>Heterorhabditidae</taxon>
        <taxon>Heterorhabditis</taxon>
    </lineage>
</organism>
<evidence type="ECO:0000256" key="1">
    <source>
        <dbReference type="SAM" id="MobiDB-lite"/>
    </source>
</evidence>
<keyword evidence="2" id="KW-1133">Transmembrane helix</keyword>
<sequence length="167" mass="19049">MDSPPKSTIRSVSPSHYGSRKSLRSIRSGRSTRSSKSTQSMRVFHHSHPSYHTCFGCIHVKKIKIENNKMCLRREGTMLSVKFKLFQIASCSIGFVVLIGVCLSLVYCVFTSQELHALPMIAVIVALLYMFIGILQEKAKLLYPFIVLQVHHFSLFMFFPTTHISFF</sequence>
<evidence type="ECO:0000313" key="4">
    <source>
        <dbReference type="WBParaSite" id="Hba_03073"/>
    </source>
</evidence>
<evidence type="ECO:0000256" key="2">
    <source>
        <dbReference type="SAM" id="Phobius"/>
    </source>
</evidence>
<keyword evidence="3" id="KW-1185">Reference proteome</keyword>
<feature type="region of interest" description="Disordered" evidence="1">
    <location>
        <begin position="1"/>
        <end position="41"/>
    </location>
</feature>
<keyword evidence="2" id="KW-0812">Transmembrane</keyword>
<accession>A0A1I7WDR3</accession>
<dbReference type="Proteomes" id="UP000095283">
    <property type="component" value="Unplaced"/>
</dbReference>
<feature type="compositionally biased region" description="Polar residues" evidence="1">
    <location>
        <begin position="1"/>
        <end position="16"/>
    </location>
</feature>
<dbReference type="AlphaFoldDB" id="A0A1I7WDR3"/>
<dbReference type="WBParaSite" id="Hba_03073">
    <property type="protein sequence ID" value="Hba_03073"/>
    <property type="gene ID" value="Hba_03073"/>
</dbReference>
<reference evidence="4" key="1">
    <citation type="submission" date="2016-11" db="UniProtKB">
        <authorList>
            <consortium name="WormBaseParasite"/>
        </authorList>
    </citation>
    <scope>IDENTIFICATION</scope>
</reference>
<keyword evidence="2" id="KW-0472">Membrane</keyword>
<feature type="transmembrane region" description="Helical" evidence="2">
    <location>
        <begin position="85"/>
        <end position="110"/>
    </location>
</feature>
<feature type="transmembrane region" description="Helical" evidence="2">
    <location>
        <begin position="141"/>
        <end position="159"/>
    </location>
</feature>
<protein>
    <submittedName>
        <fullName evidence="4">Ovule protein</fullName>
    </submittedName>
</protein>
<evidence type="ECO:0000313" key="3">
    <source>
        <dbReference type="Proteomes" id="UP000095283"/>
    </source>
</evidence>
<feature type="compositionally biased region" description="Low complexity" evidence="1">
    <location>
        <begin position="25"/>
        <end position="41"/>
    </location>
</feature>
<proteinExistence type="predicted"/>
<feature type="transmembrane region" description="Helical" evidence="2">
    <location>
        <begin position="117"/>
        <end position="135"/>
    </location>
</feature>